<keyword evidence="2" id="KW-1185">Reference proteome</keyword>
<organism evidence="1 2">
    <name type="scientific">Gulo gulo</name>
    <name type="common">Wolverine</name>
    <name type="synonym">Gluton</name>
    <dbReference type="NCBI Taxonomy" id="48420"/>
    <lineage>
        <taxon>Eukaryota</taxon>
        <taxon>Metazoa</taxon>
        <taxon>Chordata</taxon>
        <taxon>Craniata</taxon>
        <taxon>Vertebrata</taxon>
        <taxon>Euteleostomi</taxon>
        <taxon>Mammalia</taxon>
        <taxon>Eutheria</taxon>
        <taxon>Laurasiatheria</taxon>
        <taxon>Carnivora</taxon>
        <taxon>Caniformia</taxon>
        <taxon>Musteloidea</taxon>
        <taxon>Mustelidae</taxon>
        <taxon>Guloninae</taxon>
        <taxon>Gulo</taxon>
    </lineage>
</organism>
<name>A0A9X9M4G9_GULGU</name>
<comment type="caution">
    <text evidence="1">The sequence shown here is derived from an EMBL/GenBank/DDBJ whole genome shotgun (WGS) entry which is preliminary data.</text>
</comment>
<dbReference type="EMBL" id="CYRY02042685">
    <property type="protein sequence ID" value="VCX36540.1"/>
    <property type="molecule type" value="Genomic_DNA"/>
</dbReference>
<gene>
    <name evidence="1" type="ORF">BN2614_LOCUS2</name>
</gene>
<dbReference type="AlphaFoldDB" id="A0A9X9M4G9"/>
<feature type="non-terminal residue" evidence="1">
    <location>
        <position position="48"/>
    </location>
</feature>
<evidence type="ECO:0000313" key="2">
    <source>
        <dbReference type="Proteomes" id="UP000269945"/>
    </source>
</evidence>
<protein>
    <submittedName>
        <fullName evidence="1">Uncharacterized protein</fullName>
    </submittedName>
</protein>
<proteinExistence type="predicted"/>
<reference evidence="1 2" key="1">
    <citation type="submission" date="2018-10" db="EMBL/GenBank/DDBJ databases">
        <authorList>
            <person name="Ekblom R."/>
            <person name="Jareborg N."/>
        </authorList>
    </citation>
    <scope>NUCLEOTIDE SEQUENCE [LARGE SCALE GENOMIC DNA]</scope>
    <source>
        <tissue evidence="1">Muscle</tissue>
    </source>
</reference>
<sequence>MGNGYPRRSRLLERVKLYIKKNSILFKNSNNGKMQAVYTCMLYVHLCT</sequence>
<evidence type="ECO:0000313" key="1">
    <source>
        <dbReference type="EMBL" id="VCX36540.1"/>
    </source>
</evidence>
<accession>A0A9X9M4G9</accession>
<dbReference type="Proteomes" id="UP000269945">
    <property type="component" value="Unassembled WGS sequence"/>
</dbReference>